<sequence>MSSISAQSSRVTSVSYSFVLQWTLKGKELKDLSEEGSDTSLIRSDLYHLKTAKDLRFYLEIGKSIFSHYETSIKGTKMWSFKVPYIFLMSKGRAFSLKSTNKLSFLTSFEKSSTSDEDDVEIYCAVYACSAHPAPSAKEDDLSLMEGQNTVDLEGTPDISLPDKYTNENVVDFILRGDIPDFNTNLAIDIIRESKEHKCEALKILCVEYLMKNITARSLSEILRVAIDYDLPLLERACTKKIVNGHFETEVISIFFQNVN</sequence>
<comment type="caution">
    <text evidence="1">The sequence shown here is derived from an EMBL/GenBank/DDBJ whole genome shotgun (WGS) entry which is preliminary data.</text>
</comment>
<gene>
    <name evidence="1" type="ORF">AVEN_113204_1</name>
</gene>
<accession>A0A4Y2MDB9</accession>
<evidence type="ECO:0000313" key="2">
    <source>
        <dbReference type="Proteomes" id="UP000499080"/>
    </source>
</evidence>
<evidence type="ECO:0008006" key="3">
    <source>
        <dbReference type="Google" id="ProtNLM"/>
    </source>
</evidence>
<dbReference type="EMBL" id="BGPR01007029">
    <property type="protein sequence ID" value="GBN23706.1"/>
    <property type="molecule type" value="Genomic_DNA"/>
</dbReference>
<organism evidence="1 2">
    <name type="scientific">Araneus ventricosus</name>
    <name type="common">Orbweaver spider</name>
    <name type="synonym">Epeira ventricosa</name>
    <dbReference type="NCBI Taxonomy" id="182803"/>
    <lineage>
        <taxon>Eukaryota</taxon>
        <taxon>Metazoa</taxon>
        <taxon>Ecdysozoa</taxon>
        <taxon>Arthropoda</taxon>
        <taxon>Chelicerata</taxon>
        <taxon>Arachnida</taxon>
        <taxon>Araneae</taxon>
        <taxon>Araneomorphae</taxon>
        <taxon>Entelegynae</taxon>
        <taxon>Araneoidea</taxon>
        <taxon>Araneidae</taxon>
        <taxon>Araneus</taxon>
    </lineage>
</organism>
<dbReference type="Gene3D" id="3.30.710.10">
    <property type="entry name" value="Potassium Channel Kv1.1, Chain A"/>
    <property type="match status" value="1"/>
</dbReference>
<dbReference type="Proteomes" id="UP000499080">
    <property type="component" value="Unassembled WGS sequence"/>
</dbReference>
<proteinExistence type="predicted"/>
<dbReference type="InterPro" id="IPR011333">
    <property type="entry name" value="SKP1/BTB/POZ_sf"/>
</dbReference>
<name>A0A4Y2MDB9_ARAVE</name>
<reference evidence="1 2" key="1">
    <citation type="journal article" date="2019" name="Sci. Rep.">
        <title>Orb-weaving spider Araneus ventricosus genome elucidates the spidroin gene catalogue.</title>
        <authorList>
            <person name="Kono N."/>
            <person name="Nakamura H."/>
            <person name="Ohtoshi R."/>
            <person name="Moran D.A.P."/>
            <person name="Shinohara A."/>
            <person name="Yoshida Y."/>
            <person name="Fujiwara M."/>
            <person name="Mori M."/>
            <person name="Tomita M."/>
            <person name="Arakawa K."/>
        </authorList>
    </citation>
    <scope>NUCLEOTIDE SEQUENCE [LARGE SCALE GENOMIC DNA]</scope>
</reference>
<protein>
    <recommendedName>
        <fullName evidence="3">BTB domain-containing protein</fullName>
    </recommendedName>
</protein>
<keyword evidence="2" id="KW-1185">Reference proteome</keyword>
<dbReference type="AlphaFoldDB" id="A0A4Y2MDB9"/>
<evidence type="ECO:0000313" key="1">
    <source>
        <dbReference type="EMBL" id="GBN23706.1"/>
    </source>
</evidence>